<dbReference type="InterPro" id="IPR050595">
    <property type="entry name" value="Bact_response_regulator"/>
</dbReference>
<comment type="caution">
    <text evidence="2">Lacks conserved residue(s) required for the propagation of feature annotation.</text>
</comment>
<gene>
    <name evidence="4" type="ORF">GCM10023189_15210</name>
</gene>
<dbReference type="EMBL" id="BAABHD010000021">
    <property type="protein sequence ID" value="GAA4452193.1"/>
    <property type="molecule type" value="Genomic_DNA"/>
</dbReference>
<proteinExistence type="predicted"/>
<dbReference type="PROSITE" id="PS50110">
    <property type="entry name" value="RESPONSE_REGULATORY"/>
    <property type="match status" value="1"/>
</dbReference>
<sequence length="144" mass="16294">MSSIRNSLIYIVDDHHPDRQLLLYELEKQCTNCHIIGFVSGSSLFSILQDTSRHRLPNLILLSLHMQGVDGPAILDFIKTNPVFRRIPVIIMAHRASPEEVMLSYDKGSTAFMNKPQSAAQAETMVAVINHYWLDVAELPMGYK</sequence>
<evidence type="ECO:0000313" key="5">
    <source>
        <dbReference type="Proteomes" id="UP001501175"/>
    </source>
</evidence>
<evidence type="ECO:0000256" key="2">
    <source>
        <dbReference type="PROSITE-ProRule" id="PRU00169"/>
    </source>
</evidence>
<dbReference type="InterPro" id="IPR011006">
    <property type="entry name" value="CheY-like_superfamily"/>
</dbReference>
<protein>
    <recommendedName>
        <fullName evidence="3">Response regulatory domain-containing protein</fullName>
    </recommendedName>
</protein>
<evidence type="ECO:0000256" key="1">
    <source>
        <dbReference type="ARBA" id="ARBA00022553"/>
    </source>
</evidence>
<reference evidence="5" key="1">
    <citation type="journal article" date="2019" name="Int. J. Syst. Evol. Microbiol.">
        <title>The Global Catalogue of Microorganisms (GCM) 10K type strain sequencing project: providing services to taxonomists for standard genome sequencing and annotation.</title>
        <authorList>
            <consortium name="The Broad Institute Genomics Platform"/>
            <consortium name="The Broad Institute Genome Sequencing Center for Infectious Disease"/>
            <person name="Wu L."/>
            <person name="Ma J."/>
        </authorList>
    </citation>
    <scope>NUCLEOTIDE SEQUENCE [LARGE SCALE GENOMIC DNA]</scope>
    <source>
        <strain evidence="5">JCM 17927</strain>
    </source>
</reference>
<dbReference type="Pfam" id="PF00072">
    <property type="entry name" value="Response_reg"/>
    <property type="match status" value="1"/>
</dbReference>
<name>A0ABP8MM65_9BACT</name>
<accession>A0ABP8MM65</accession>
<dbReference type="SUPFAM" id="SSF52172">
    <property type="entry name" value="CheY-like"/>
    <property type="match status" value="1"/>
</dbReference>
<feature type="domain" description="Response regulatory" evidence="3">
    <location>
        <begin position="8"/>
        <end position="130"/>
    </location>
</feature>
<comment type="caution">
    <text evidence="4">The sequence shown here is derived from an EMBL/GenBank/DDBJ whole genome shotgun (WGS) entry which is preliminary data.</text>
</comment>
<evidence type="ECO:0000259" key="3">
    <source>
        <dbReference type="PROSITE" id="PS50110"/>
    </source>
</evidence>
<dbReference type="SMART" id="SM00448">
    <property type="entry name" value="REC"/>
    <property type="match status" value="1"/>
</dbReference>
<evidence type="ECO:0000313" key="4">
    <source>
        <dbReference type="EMBL" id="GAA4452193.1"/>
    </source>
</evidence>
<keyword evidence="5" id="KW-1185">Reference proteome</keyword>
<dbReference type="InterPro" id="IPR001789">
    <property type="entry name" value="Sig_transdc_resp-reg_receiver"/>
</dbReference>
<dbReference type="Gene3D" id="3.40.50.2300">
    <property type="match status" value="1"/>
</dbReference>
<dbReference type="PANTHER" id="PTHR44591:SF3">
    <property type="entry name" value="RESPONSE REGULATORY DOMAIN-CONTAINING PROTEIN"/>
    <property type="match status" value="1"/>
</dbReference>
<keyword evidence="1" id="KW-0597">Phosphoprotein</keyword>
<dbReference type="RefSeq" id="WP_345242187.1">
    <property type="nucleotide sequence ID" value="NZ_BAABHD010000021.1"/>
</dbReference>
<organism evidence="4 5">
    <name type="scientific">Nibrella saemangeumensis</name>
    <dbReference type="NCBI Taxonomy" id="1084526"/>
    <lineage>
        <taxon>Bacteria</taxon>
        <taxon>Pseudomonadati</taxon>
        <taxon>Bacteroidota</taxon>
        <taxon>Cytophagia</taxon>
        <taxon>Cytophagales</taxon>
        <taxon>Spirosomataceae</taxon>
        <taxon>Nibrella</taxon>
    </lineage>
</organism>
<dbReference type="PANTHER" id="PTHR44591">
    <property type="entry name" value="STRESS RESPONSE REGULATOR PROTEIN 1"/>
    <property type="match status" value="1"/>
</dbReference>
<dbReference type="Proteomes" id="UP001501175">
    <property type="component" value="Unassembled WGS sequence"/>
</dbReference>